<proteinExistence type="predicted"/>
<organism evidence="1 2">
    <name type="scientific">Massilia violaceinigra</name>
    <dbReference type="NCBI Taxonomy" id="2045208"/>
    <lineage>
        <taxon>Bacteria</taxon>
        <taxon>Pseudomonadati</taxon>
        <taxon>Pseudomonadota</taxon>
        <taxon>Betaproteobacteria</taxon>
        <taxon>Burkholderiales</taxon>
        <taxon>Oxalobacteraceae</taxon>
        <taxon>Telluria group</taxon>
        <taxon>Massilia</taxon>
    </lineage>
</organism>
<protein>
    <submittedName>
        <fullName evidence="1">Uncharacterized protein</fullName>
    </submittedName>
</protein>
<dbReference type="KEGG" id="mass:CR152_31725"/>
<reference evidence="1" key="1">
    <citation type="submission" date="2017-10" db="EMBL/GenBank/DDBJ databases">
        <title>Massilia psychrophilum sp. nov., a novel purple-pigmented bacterium isolated from Tianshan glacier, Xinjiang Municipality, China.</title>
        <authorList>
            <person name="Wang H."/>
        </authorList>
    </citation>
    <scope>NUCLEOTIDE SEQUENCE [LARGE SCALE GENOMIC DNA]</scope>
    <source>
        <strain evidence="1">B2</strain>
    </source>
</reference>
<dbReference type="NCBIfam" id="NF041940">
    <property type="entry name" value="choice_anch_X"/>
    <property type="match status" value="1"/>
</dbReference>
<evidence type="ECO:0000313" key="1">
    <source>
        <dbReference type="EMBL" id="ATQ78579.1"/>
    </source>
</evidence>
<sequence>MAATLALLAWRSGAPVGTAASAAPPAPDRTAATFFAPEPQGALLPPVSGRGARLQQLREQLAQADKTLCDYRAATRYPDVSRPISEQPDQVYPNQPVTETHAMRSEGGRADPSVQIQTSQSRVFMVAGETVALSLRALDSRGAVQPLVITRALAQGITFKGARPTTQLPLAFADDGQMADSVAGDGAFGGILAPAQTGLAAFHGTIRAEVRFSVNGRAGLALFDVIYSPEVPATWTGQIREVIEDGSLVYYLKADVRQAGRYVVSGRVDDAAGKPFALATFNDMLGAGQTEVKLTVFGKLLRDQAPALPLTLRDVDGYLLRENTDPDRLMMPRLEGRAFTGKPHALKDFSDAEWQSDTRTRHLEEFGKDVALARGALAQADPGAPAPASACIR</sequence>
<keyword evidence="2" id="KW-1185">Reference proteome</keyword>
<dbReference type="Proteomes" id="UP000229897">
    <property type="component" value="Chromosome"/>
</dbReference>
<accession>A0A2D2DUD0</accession>
<dbReference type="EMBL" id="CP024608">
    <property type="protein sequence ID" value="ATQ78579.1"/>
    <property type="molecule type" value="Genomic_DNA"/>
</dbReference>
<evidence type="ECO:0000313" key="2">
    <source>
        <dbReference type="Proteomes" id="UP000229897"/>
    </source>
</evidence>
<name>A0A2D2DUD0_9BURK</name>
<gene>
    <name evidence="1" type="ORF">CR152_31725</name>
</gene>
<dbReference type="AlphaFoldDB" id="A0A2D2DUD0"/>